<protein>
    <submittedName>
        <fullName evidence="2">Uncharacterized protein</fullName>
    </submittedName>
</protein>
<comment type="caution">
    <text evidence="2">The sequence shown here is derived from an EMBL/GenBank/DDBJ whole genome shotgun (WGS) entry which is preliminary data.</text>
</comment>
<keyword evidence="3" id="KW-1185">Reference proteome</keyword>
<feature type="compositionally biased region" description="Basic and acidic residues" evidence="1">
    <location>
        <begin position="253"/>
        <end position="265"/>
    </location>
</feature>
<feature type="region of interest" description="Disordered" evidence="1">
    <location>
        <begin position="238"/>
        <end position="265"/>
    </location>
</feature>
<gene>
    <name evidence="2" type="ORF">C8F04DRAFT_1187734</name>
</gene>
<feature type="region of interest" description="Disordered" evidence="1">
    <location>
        <begin position="334"/>
        <end position="413"/>
    </location>
</feature>
<evidence type="ECO:0000256" key="1">
    <source>
        <dbReference type="SAM" id="MobiDB-lite"/>
    </source>
</evidence>
<accession>A0AAD6WVV8</accession>
<dbReference type="EMBL" id="JARJCM010000102">
    <property type="protein sequence ID" value="KAJ7029318.1"/>
    <property type="molecule type" value="Genomic_DNA"/>
</dbReference>
<organism evidence="2 3">
    <name type="scientific">Mycena alexandri</name>
    <dbReference type="NCBI Taxonomy" id="1745969"/>
    <lineage>
        <taxon>Eukaryota</taxon>
        <taxon>Fungi</taxon>
        <taxon>Dikarya</taxon>
        <taxon>Basidiomycota</taxon>
        <taxon>Agaricomycotina</taxon>
        <taxon>Agaricomycetes</taxon>
        <taxon>Agaricomycetidae</taxon>
        <taxon>Agaricales</taxon>
        <taxon>Marasmiineae</taxon>
        <taxon>Mycenaceae</taxon>
        <taxon>Mycena</taxon>
    </lineage>
</organism>
<feature type="compositionally biased region" description="Acidic residues" evidence="1">
    <location>
        <begin position="342"/>
        <end position="360"/>
    </location>
</feature>
<dbReference type="Proteomes" id="UP001218188">
    <property type="component" value="Unassembled WGS sequence"/>
</dbReference>
<name>A0AAD6WVV8_9AGAR</name>
<reference evidence="2" key="1">
    <citation type="submission" date="2023-03" db="EMBL/GenBank/DDBJ databases">
        <title>Massive genome expansion in bonnet fungi (Mycena s.s.) driven by repeated elements and novel gene families across ecological guilds.</title>
        <authorList>
            <consortium name="Lawrence Berkeley National Laboratory"/>
            <person name="Harder C.B."/>
            <person name="Miyauchi S."/>
            <person name="Viragh M."/>
            <person name="Kuo A."/>
            <person name="Thoen E."/>
            <person name="Andreopoulos B."/>
            <person name="Lu D."/>
            <person name="Skrede I."/>
            <person name="Drula E."/>
            <person name="Henrissat B."/>
            <person name="Morin E."/>
            <person name="Kohler A."/>
            <person name="Barry K."/>
            <person name="LaButti K."/>
            <person name="Morin E."/>
            <person name="Salamov A."/>
            <person name="Lipzen A."/>
            <person name="Mereny Z."/>
            <person name="Hegedus B."/>
            <person name="Baldrian P."/>
            <person name="Stursova M."/>
            <person name="Weitz H."/>
            <person name="Taylor A."/>
            <person name="Grigoriev I.V."/>
            <person name="Nagy L.G."/>
            <person name="Martin F."/>
            <person name="Kauserud H."/>
        </authorList>
    </citation>
    <scope>NUCLEOTIDE SEQUENCE</scope>
    <source>
        <strain evidence="2">CBHHK200</strain>
    </source>
</reference>
<proteinExistence type="predicted"/>
<dbReference type="AlphaFoldDB" id="A0AAD6WVV8"/>
<sequence length="413" mass="45767">MPPRSSNYTTAAPPLSIQGYAAPIAGRQFARTNTIAATTIWRKCGARGPTCGCATGTGYAVPVAGRQFARTNPIAATTIWRKCGARGPTCGCTTGTAPPPPSSTPSAIFFCFWAASLPRPKEAAWGLDVATKAVEGTEATAKEIYTGPKWRRQSSPNLKALQRIARWTNAGRRGRILYKSMSIRSTKLTNTAHFLHEPTPSHPQLRTQHPKICPLTLPTYWTMGITLDVAHTAPIKAPKMGKTSDAQRAATSRYRERNKSELQRKARERMAKRRAELKKSEETWAAYTAKAREDAARYRSANAEALALDQAARRAKRSIEKRGFAAWHDSYLKRHPARPPVPEEDLPEWPESTSESETETDAPATIPPPPPESANYEDHLNYFLDYLDPTTAPDYVPKPGQQPFFQRGKQRWA</sequence>
<evidence type="ECO:0000313" key="2">
    <source>
        <dbReference type="EMBL" id="KAJ7029318.1"/>
    </source>
</evidence>
<evidence type="ECO:0000313" key="3">
    <source>
        <dbReference type="Proteomes" id="UP001218188"/>
    </source>
</evidence>